<reference evidence="1 2" key="1">
    <citation type="submission" date="2019-08" db="EMBL/GenBank/DDBJ databases">
        <title>Genome of Luteibaculum oceani JCM 18817.</title>
        <authorList>
            <person name="Bowman J.P."/>
        </authorList>
    </citation>
    <scope>NUCLEOTIDE SEQUENCE [LARGE SCALE GENOMIC DNA]</scope>
    <source>
        <strain evidence="1 2">JCM 18817</strain>
    </source>
</reference>
<name>A0A5C6VK91_9FLAO</name>
<gene>
    <name evidence="1" type="ORF">FRX97_02030</name>
</gene>
<comment type="caution">
    <text evidence="1">The sequence shown here is derived from an EMBL/GenBank/DDBJ whole genome shotgun (WGS) entry which is preliminary data.</text>
</comment>
<sequence length="133" mass="15193">MKKDIEFPKVKEVGIGISLEEKEGTKFWQAFLINNSDDLIETILISSKGFGSIDGKEKETATMRHHFPAMPPYSAQPFEGLIMELTSLTNEFWVSYYRKGKLYDKKFVFVAESISEDNLVKLPIIEQKGVLIL</sequence>
<proteinExistence type="predicted"/>
<evidence type="ECO:0000313" key="2">
    <source>
        <dbReference type="Proteomes" id="UP000321168"/>
    </source>
</evidence>
<dbReference type="OrthoDB" id="953239at2"/>
<protein>
    <submittedName>
        <fullName evidence="1">Uncharacterized protein</fullName>
    </submittedName>
</protein>
<dbReference type="AlphaFoldDB" id="A0A5C6VK91"/>
<dbReference type="EMBL" id="VORB01000001">
    <property type="protein sequence ID" value="TXC85429.1"/>
    <property type="molecule type" value="Genomic_DNA"/>
</dbReference>
<organism evidence="1 2">
    <name type="scientific">Luteibaculum oceani</name>
    <dbReference type="NCBI Taxonomy" id="1294296"/>
    <lineage>
        <taxon>Bacteria</taxon>
        <taxon>Pseudomonadati</taxon>
        <taxon>Bacteroidota</taxon>
        <taxon>Flavobacteriia</taxon>
        <taxon>Flavobacteriales</taxon>
        <taxon>Luteibaculaceae</taxon>
        <taxon>Luteibaculum</taxon>
    </lineage>
</organism>
<dbReference type="RefSeq" id="WP_147012858.1">
    <property type="nucleotide sequence ID" value="NZ_VORB01000001.1"/>
</dbReference>
<accession>A0A5C6VK91</accession>
<dbReference type="Proteomes" id="UP000321168">
    <property type="component" value="Unassembled WGS sequence"/>
</dbReference>
<keyword evidence="2" id="KW-1185">Reference proteome</keyword>
<evidence type="ECO:0000313" key="1">
    <source>
        <dbReference type="EMBL" id="TXC85429.1"/>
    </source>
</evidence>